<organism evidence="2 3">
    <name type="scientific">Candidatus Phytoplasma bonamiae</name>
    <dbReference type="NCBI Taxonomy" id="2982626"/>
    <lineage>
        <taxon>Bacteria</taxon>
        <taxon>Bacillati</taxon>
        <taxon>Mycoplasmatota</taxon>
        <taxon>Mollicutes</taxon>
        <taxon>Acholeplasmatales</taxon>
        <taxon>Acholeplasmataceae</taxon>
        <taxon>Candidatus Phytoplasma</taxon>
        <taxon>16SrII (Peanut WB group)</taxon>
    </lineage>
</organism>
<evidence type="ECO:0000313" key="3">
    <source>
        <dbReference type="Proteomes" id="UP001170683"/>
    </source>
</evidence>
<dbReference type="Proteomes" id="UP001170683">
    <property type="component" value="Unassembled WGS sequence"/>
</dbReference>
<comment type="caution">
    <text evidence="2">The sequence shown here is derived from an EMBL/GenBank/DDBJ whole genome shotgun (WGS) entry which is preliminary data.</text>
</comment>
<protein>
    <submittedName>
        <fullName evidence="2">Uncharacterized protein</fullName>
    </submittedName>
</protein>
<evidence type="ECO:0000313" key="2">
    <source>
        <dbReference type="EMBL" id="MDO8064080.1"/>
    </source>
</evidence>
<feature type="transmembrane region" description="Helical" evidence="1">
    <location>
        <begin position="6"/>
        <end position="32"/>
    </location>
</feature>
<sequence>MSIRFFGINCIVDIVNLFLSELYLLVIVDVFFNIYERDINGFDNFVTKQI</sequence>
<keyword evidence="3" id="KW-1185">Reference proteome</keyword>
<evidence type="ECO:0000256" key="1">
    <source>
        <dbReference type="SAM" id="Phobius"/>
    </source>
</evidence>
<name>A0ABT9D872_9MOLU</name>
<reference evidence="2 3" key="1">
    <citation type="journal article" date="2023" name="Int. J. Syst. Evol. Microbiol.">
        <title>The observation of taxonomic boundaries for the 16SrII and 16SrXXV phytoplasmas using genome-based delimitation.</title>
        <authorList>
            <person name="Rodrigues Jardim B."/>
            <person name="Tran-Nguyen L.T.T."/>
            <person name="Gambley C."/>
            <person name="Al-Sadi A.M."/>
            <person name="Al-Subhi A.M."/>
            <person name="Foissac X."/>
            <person name="Salar P."/>
            <person name="Cai H."/>
            <person name="Yang J.Y."/>
            <person name="Davis R."/>
            <person name="Jones L."/>
            <person name="Rodoni B."/>
            <person name="Constable F.E."/>
        </authorList>
    </citation>
    <scope>NUCLEOTIDE SEQUENCE [LARGE SCALE GENOMIC DNA]</scope>
    <source>
        <strain evidence="2">BAWM-225</strain>
    </source>
</reference>
<accession>A0ABT9D872</accession>
<dbReference type="EMBL" id="JAOSIQ010000007">
    <property type="protein sequence ID" value="MDO8064080.1"/>
    <property type="molecule type" value="Genomic_DNA"/>
</dbReference>
<gene>
    <name evidence="2" type="ORF">OC701_01165</name>
</gene>
<keyword evidence="1" id="KW-0812">Transmembrane</keyword>
<proteinExistence type="predicted"/>
<keyword evidence="1" id="KW-0472">Membrane</keyword>
<keyword evidence="1" id="KW-1133">Transmembrane helix</keyword>